<dbReference type="Gene3D" id="1.10.285.20">
    <property type="entry name" value="Uncharacterised protein PF01937, DUF89, domain 2"/>
    <property type="match status" value="1"/>
</dbReference>
<dbReference type="OrthoDB" id="9796465at2"/>
<organism evidence="2 3">
    <name type="scientific">Clostridium innocuum</name>
    <dbReference type="NCBI Taxonomy" id="1522"/>
    <lineage>
        <taxon>Bacteria</taxon>
        <taxon>Bacillati</taxon>
        <taxon>Bacillota</taxon>
        <taxon>Clostridia</taxon>
        <taxon>Eubacteriales</taxon>
        <taxon>Clostridiaceae</taxon>
        <taxon>Clostridium</taxon>
    </lineage>
</organism>
<evidence type="ECO:0000313" key="2">
    <source>
        <dbReference type="EMBL" id="RGC16276.1"/>
    </source>
</evidence>
<protein>
    <submittedName>
        <fullName evidence="2">DUF89 family protein</fullName>
    </submittedName>
</protein>
<feature type="domain" description="Damage-control phosphatase ARMT1-like metal-binding" evidence="1">
    <location>
        <begin position="4"/>
        <end position="274"/>
    </location>
</feature>
<accession>A0A3E2VY11</accession>
<dbReference type="InterPro" id="IPR002791">
    <property type="entry name" value="ARMT1-like_metal-bd"/>
</dbReference>
<dbReference type="EMBL" id="QVEV01000009">
    <property type="protein sequence ID" value="RGC16276.1"/>
    <property type="molecule type" value="Genomic_DNA"/>
</dbReference>
<dbReference type="Proteomes" id="UP000260025">
    <property type="component" value="Unassembled WGS sequence"/>
</dbReference>
<dbReference type="AlphaFoldDB" id="A0A3E2VY11"/>
<dbReference type="SUPFAM" id="SSF111321">
    <property type="entry name" value="AF1104-like"/>
    <property type="match status" value="1"/>
</dbReference>
<proteinExistence type="predicted"/>
<dbReference type="Gene3D" id="3.40.50.10880">
    <property type="entry name" value="Uncharacterised protein PF01937, DUF89, domain 3"/>
    <property type="match status" value="1"/>
</dbReference>
<dbReference type="RefSeq" id="WP_117442739.1">
    <property type="nucleotide sequence ID" value="NZ_JAJFEN010000030.1"/>
</dbReference>
<evidence type="ECO:0000259" key="1">
    <source>
        <dbReference type="Pfam" id="PF01937"/>
    </source>
</evidence>
<comment type="caution">
    <text evidence="2">The sequence shown here is derived from an EMBL/GenBank/DDBJ whole genome shotgun (WGS) entry which is preliminary data.</text>
</comment>
<dbReference type="InterPro" id="IPR014444">
    <property type="entry name" value="PH1575-like"/>
</dbReference>
<evidence type="ECO:0000313" key="3">
    <source>
        <dbReference type="Proteomes" id="UP000260025"/>
    </source>
</evidence>
<dbReference type="PIRSF" id="PIRSF006593">
    <property type="entry name" value="UCP006593"/>
    <property type="match status" value="1"/>
</dbReference>
<dbReference type="Pfam" id="PF01937">
    <property type="entry name" value="ARMT1-like_dom"/>
    <property type="match status" value="1"/>
</dbReference>
<sequence length="300" mass="34270">MNISSRCILCLLKKEEASIRACLDEEQKAQYLKDVMRIMLDADPADTMPWISDQIRLLKPPVPRSLPDYAKIKTYFNTVLMEMEPMLHHAIQQAPDPLSYALRLARCGNYIDFGAMDHVDEDILHSLLKQVKEETLDADVYQRFLSQAAHSSSLLYLCDNCGEIVLDKLLILQLQKQFPHLHITVMVRGGEVLNDATMRDVRQIHLDEVCACTHTQVPLAGCDLRHIGKDARTLIASSDMIIAKGQANFESLYGCGLPIYYLLLCKCDYFCERFHMRHLEGIFAYEKTLEISNAEVRCNM</sequence>
<gene>
    <name evidence="2" type="ORF">DXA38_08100</name>
</gene>
<dbReference type="InterPro" id="IPR036075">
    <property type="entry name" value="ARMT-1-like_metal-bd_sf"/>
</dbReference>
<reference evidence="2 3" key="1">
    <citation type="submission" date="2018-08" db="EMBL/GenBank/DDBJ databases">
        <title>A genome reference for cultivated species of the human gut microbiota.</title>
        <authorList>
            <person name="Zou Y."/>
            <person name="Xue W."/>
            <person name="Luo G."/>
        </authorList>
    </citation>
    <scope>NUCLEOTIDE SEQUENCE [LARGE SCALE GENOMIC DNA]</scope>
    <source>
        <strain evidence="2 3">OF01-2LB</strain>
    </source>
</reference>
<name>A0A3E2VY11_CLOIN</name>